<feature type="compositionally biased region" description="Low complexity" evidence="23">
    <location>
        <begin position="402"/>
        <end position="414"/>
    </location>
</feature>
<evidence type="ECO:0000256" key="5">
    <source>
        <dbReference type="ARBA" id="ARBA00022490"/>
    </source>
</evidence>
<dbReference type="GO" id="GO:0000139">
    <property type="term" value="C:Golgi membrane"/>
    <property type="evidence" value="ECO:0007669"/>
    <property type="project" value="UniProtKB-SubCell"/>
</dbReference>
<evidence type="ECO:0000256" key="9">
    <source>
        <dbReference type="ARBA" id="ARBA00022741"/>
    </source>
</evidence>
<dbReference type="CDD" id="cd14166">
    <property type="entry name" value="STKc_CaMKI_gamma"/>
    <property type="match status" value="1"/>
</dbReference>
<reference evidence="25" key="1">
    <citation type="submission" date="2020-02" db="EMBL/GenBank/DDBJ databases">
        <title>Bird 10,000 Genomes (B10K) Project - Family phase.</title>
        <authorList>
            <person name="Zhang G."/>
        </authorList>
    </citation>
    <scope>NUCLEOTIDE SEQUENCE</scope>
    <source>
        <strain evidence="25">B10K-IZ-033-77</strain>
    </source>
</reference>
<dbReference type="EMBL" id="WEIY01000344">
    <property type="protein sequence ID" value="NXY06814.1"/>
    <property type="molecule type" value="Genomic_DNA"/>
</dbReference>
<protein>
    <recommendedName>
        <fullName evidence="18">Calcium/calmodulin-dependent protein kinase type 1G</fullName>
    </recommendedName>
    <alternativeName>
        <fullName evidence="19">CaM kinase I gamma</fullName>
    </alternativeName>
    <alternativeName>
        <fullName evidence="20">CaMK-like CREB kinase III</fullName>
    </alternativeName>
</protein>
<evidence type="ECO:0000256" key="7">
    <source>
        <dbReference type="ARBA" id="ARBA00022533"/>
    </source>
</evidence>
<dbReference type="GO" id="GO:0005516">
    <property type="term" value="F:calmodulin binding"/>
    <property type="evidence" value="ECO:0007669"/>
    <property type="project" value="UniProtKB-KW"/>
</dbReference>
<evidence type="ECO:0000256" key="20">
    <source>
        <dbReference type="ARBA" id="ARBA00083144"/>
    </source>
</evidence>
<keyword evidence="15" id="KW-0449">Lipoprotein</keyword>
<organism evidence="25 26">
    <name type="scientific">Pteruthius melanotis</name>
    <dbReference type="NCBI Taxonomy" id="357074"/>
    <lineage>
        <taxon>Eukaryota</taxon>
        <taxon>Metazoa</taxon>
        <taxon>Chordata</taxon>
        <taxon>Craniata</taxon>
        <taxon>Vertebrata</taxon>
        <taxon>Euteleostomi</taxon>
        <taxon>Archelosauria</taxon>
        <taxon>Archosauria</taxon>
        <taxon>Dinosauria</taxon>
        <taxon>Saurischia</taxon>
        <taxon>Theropoda</taxon>
        <taxon>Coelurosauria</taxon>
        <taxon>Aves</taxon>
        <taxon>Neognathae</taxon>
        <taxon>Neoaves</taxon>
        <taxon>Telluraves</taxon>
        <taxon>Australaves</taxon>
        <taxon>Passeriformes</taxon>
        <taxon>Sylvioidea</taxon>
        <taxon>Timaliidae</taxon>
        <taxon>Pteruthius</taxon>
    </lineage>
</organism>
<keyword evidence="16" id="KW-0636">Prenylation</keyword>
<evidence type="ECO:0000256" key="4">
    <source>
        <dbReference type="ARBA" id="ARBA00022475"/>
    </source>
</evidence>
<dbReference type="GO" id="GO:0005886">
    <property type="term" value="C:plasma membrane"/>
    <property type="evidence" value="ECO:0007669"/>
    <property type="project" value="UniProtKB-SubCell"/>
</dbReference>
<evidence type="ECO:0000256" key="21">
    <source>
        <dbReference type="PROSITE-ProRule" id="PRU10141"/>
    </source>
</evidence>
<feature type="non-terminal residue" evidence="25">
    <location>
        <position position="1"/>
    </location>
</feature>
<dbReference type="Gene3D" id="3.30.200.20">
    <property type="entry name" value="Phosphorylase Kinase, domain 1"/>
    <property type="match status" value="1"/>
</dbReference>
<keyword evidence="7" id="KW-0021">Allosteric enzyme</keyword>
<evidence type="ECO:0000256" key="15">
    <source>
        <dbReference type="ARBA" id="ARBA00023288"/>
    </source>
</evidence>
<evidence type="ECO:0000256" key="8">
    <source>
        <dbReference type="ARBA" id="ARBA00022679"/>
    </source>
</evidence>
<evidence type="ECO:0000256" key="1">
    <source>
        <dbReference type="ARBA" id="ARBA00004202"/>
    </source>
</evidence>
<evidence type="ECO:0000256" key="16">
    <source>
        <dbReference type="ARBA" id="ARBA00023289"/>
    </source>
</evidence>
<dbReference type="InterPro" id="IPR008271">
    <property type="entry name" value="Ser/Thr_kinase_AS"/>
</dbReference>
<comment type="function">
    <text evidence="17">Calcium/calmodulin-dependent protein kinase belonging to a proposed calcium-triggered signaling cascade. In vitro phosphorylates transcription factor CREB1.</text>
</comment>
<dbReference type="PROSITE" id="PS00107">
    <property type="entry name" value="PROTEIN_KINASE_ATP"/>
    <property type="match status" value="1"/>
</dbReference>
<dbReference type="PROSITE" id="PS50011">
    <property type="entry name" value="PROTEIN_KINASE_DOM"/>
    <property type="match status" value="1"/>
</dbReference>
<dbReference type="InterPro" id="IPR017441">
    <property type="entry name" value="Protein_kinase_ATP_BS"/>
</dbReference>
<comment type="subcellular location">
    <subcellularLocation>
        <location evidence="1">Cell membrane</location>
        <topology evidence="1">Peripheral membrane protein</topology>
    </subcellularLocation>
    <subcellularLocation>
        <location evidence="3">Cytoplasm</location>
    </subcellularLocation>
    <subcellularLocation>
        <location evidence="2">Golgi apparatus membrane</location>
        <topology evidence="2">Peripheral membrane protein</topology>
    </subcellularLocation>
</comment>
<evidence type="ECO:0000313" key="26">
    <source>
        <dbReference type="Proteomes" id="UP000603297"/>
    </source>
</evidence>
<evidence type="ECO:0000256" key="14">
    <source>
        <dbReference type="ARBA" id="ARBA00023136"/>
    </source>
</evidence>
<proteinExistence type="inferred from homology"/>
<keyword evidence="4" id="KW-1003">Cell membrane</keyword>
<name>A0A852MST2_9PASS</name>
<evidence type="ECO:0000256" key="22">
    <source>
        <dbReference type="RuleBase" id="RU000304"/>
    </source>
</evidence>
<dbReference type="AlphaFoldDB" id="A0A852MST2"/>
<keyword evidence="11 21" id="KW-0067">ATP-binding</keyword>
<keyword evidence="5" id="KW-0963">Cytoplasm</keyword>
<dbReference type="SMART" id="SM00220">
    <property type="entry name" value="S_TKc"/>
    <property type="match status" value="1"/>
</dbReference>
<feature type="domain" description="Protein kinase" evidence="24">
    <location>
        <begin position="23"/>
        <end position="277"/>
    </location>
</feature>
<dbReference type="InterPro" id="IPR011009">
    <property type="entry name" value="Kinase-like_dom_sf"/>
</dbReference>
<dbReference type="PROSITE" id="PS00108">
    <property type="entry name" value="PROTEIN_KINASE_ST"/>
    <property type="match status" value="1"/>
</dbReference>
<feature type="compositionally biased region" description="Pro residues" evidence="23">
    <location>
        <begin position="376"/>
        <end position="387"/>
    </location>
</feature>
<evidence type="ECO:0000256" key="12">
    <source>
        <dbReference type="ARBA" id="ARBA00022860"/>
    </source>
</evidence>
<evidence type="ECO:0000256" key="11">
    <source>
        <dbReference type="ARBA" id="ARBA00022840"/>
    </source>
</evidence>
<keyword evidence="12" id="KW-0112">Calmodulin-binding</keyword>
<comment type="similarity">
    <text evidence="22">Belongs to the protein kinase superfamily.</text>
</comment>
<keyword evidence="6 22" id="KW-0723">Serine/threonine-protein kinase</keyword>
<keyword evidence="14" id="KW-0472">Membrane</keyword>
<evidence type="ECO:0000256" key="10">
    <source>
        <dbReference type="ARBA" id="ARBA00022777"/>
    </source>
</evidence>
<evidence type="ECO:0000256" key="2">
    <source>
        <dbReference type="ARBA" id="ARBA00004395"/>
    </source>
</evidence>
<dbReference type="FunFam" id="3.30.200.20:FF:000331">
    <property type="entry name" value="Calcium/calmodulin-dependent protein kinase type 1G"/>
    <property type="match status" value="1"/>
</dbReference>
<feature type="non-terminal residue" evidence="25">
    <location>
        <position position="469"/>
    </location>
</feature>
<dbReference type="Pfam" id="PF00069">
    <property type="entry name" value="Pkinase"/>
    <property type="match status" value="1"/>
</dbReference>
<evidence type="ECO:0000256" key="19">
    <source>
        <dbReference type="ARBA" id="ARBA00075155"/>
    </source>
</evidence>
<dbReference type="Gene3D" id="1.10.510.10">
    <property type="entry name" value="Transferase(Phosphotransferase) domain 1"/>
    <property type="match status" value="1"/>
</dbReference>
<evidence type="ECO:0000256" key="17">
    <source>
        <dbReference type="ARBA" id="ARBA00060242"/>
    </source>
</evidence>
<keyword evidence="9 21" id="KW-0547">Nucleotide-binding</keyword>
<keyword evidence="10 25" id="KW-0418">Kinase</keyword>
<evidence type="ECO:0000313" key="25">
    <source>
        <dbReference type="EMBL" id="NXY06814.1"/>
    </source>
</evidence>
<evidence type="ECO:0000256" key="6">
    <source>
        <dbReference type="ARBA" id="ARBA00022527"/>
    </source>
</evidence>
<dbReference type="Proteomes" id="UP000603297">
    <property type="component" value="Unassembled WGS sequence"/>
</dbReference>
<evidence type="ECO:0000256" key="13">
    <source>
        <dbReference type="ARBA" id="ARBA00023034"/>
    </source>
</evidence>
<dbReference type="InterPro" id="IPR000719">
    <property type="entry name" value="Prot_kinase_dom"/>
</dbReference>
<comment type="caution">
    <text evidence="25">The sequence shown here is derived from an EMBL/GenBank/DDBJ whole genome shotgun (WGS) entry which is preliminary data.</text>
</comment>
<keyword evidence="13" id="KW-0333">Golgi apparatus</keyword>
<accession>A0A852MST2</accession>
<dbReference type="OrthoDB" id="40902at2759"/>
<evidence type="ECO:0000256" key="23">
    <source>
        <dbReference type="SAM" id="MobiDB-lite"/>
    </source>
</evidence>
<feature type="region of interest" description="Disordered" evidence="23">
    <location>
        <begin position="322"/>
        <end position="414"/>
    </location>
</feature>
<dbReference type="GO" id="GO:0005524">
    <property type="term" value="F:ATP binding"/>
    <property type="evidence" value="ECO:0007669"/>
    <property type="project" value="UniProtKB-UniRule"/>
</dbReference>
<evidence type="ECO:0000259" key="24">
    <source>
        <dbReference type="PROSITE" id="PS50011"/>
    </source>
</evidence>
<keyword evidence="8" id="KW-0808">Transferase</keyword>
<dbReference type="GO" id="GO:0004683">
    <property type="term" value="F:calcium/calmodulin-dependent protein kinase activity"/>
    <property type="evidence" value="ECO:0007669"/>
    <property type="project" value="UniProtKB-ARBA"/>
</dbReference>
<keyword evidence="26" id="KW-1185">Reference proteome</keyword>
<dbReference type="SUPFAM" id="SSF56112">
    <property type="entry name" value="Protein kinase-like (PK-like)"/>
    <property type="match status" value="1"/>
</dbReference>
<dbReference type="FunFam" id="1.10.510.10:FF:000026">
    <property type="entry name" value="Calcium/calmodulin-dependent protein kinase type 1"/>
    <property type="match status" value="1"/>
</dbReference>
<sequence>MGRKEEDEGSSWKKQTSNIRKTFIFMEALGSGAFSEVFLVKQKSTGKLFALKCIKKSPLNRDSSLENEIAVLKKIKHENIVTLEDIYESTTHFYLVMQLVSGGELFDRILERGVYTEKDASLVIHQVLTAVKYLHENGIVHRDLKPENLLYLTPEENSKIMITDFGLSKMEQNGIMSTACGTPGYVAPEVLAQKPYSKAVDCWSIGVITYILLCGYPPFYEETESKLFEKIKEGYYEFESPFWDDISESAKDFIRHLLEKNPSVRFTCEEALRHPWINGNTALHRDIYPSVSAQIQKNFAKSKWRQAFNAAAVVHHMKKLHMSGHGAAESPVPVTGTPLPAAPSSDKDTAQGPSQGYPNPAPQPEQDTAMSEEKLPSPPEEGPPEEGPPARGSSLALPDTHSPPGRSSCGCSPSCVGHEKTKVSSCSETALLKKSSRSQHFKAEVLVPMKTSKHSSHCGTGQTGVCLIM</sequence>
<evidence type="ECO:0000256" key="18">
    <source>
        <dbReference type="ARBA" id="ARBA00071781"/>
    </source>
</evidence>
<gene>
    <name evidence="25" type="primary">Camk1g</name>
    <name evidence="25" type="ORF">PTEMEL_R10910</name>
</gene>
<evidence type="ECO:0000256" key="3">
    <source>
        <dbReference type="ARBA" id="ARBA00004496"/>
    </source>
</evidence>
<dbReference type="PANTHER" id="PTHR24347">
    <property type="entry name" value="SERINE/THREONINE-PROTEIN KINASE"/>
    <property type="match status" value="1"/>
</dbReference>
<feature type="binding site" evidence="21">
    <location>
        <position position="56"/>
    </location>
    <ligand>
        <name>ATP</name>
        <dbReference type="ChEBI" id="CHEBI:30616"/>
    </ligand>
</feature>